<feature type="compositionally biased region" description="Gly residues" evidence="1">
    <location>
        <begin position="434"/>
        <end position="446"/>
    </location>
</feature>
<feature type="region of interest" description="Disordered" evidence="1">
    <location>
        <begin position="106"/>
        <end position="192"/>
    </location>
</feature>
<name>A0AA39Y480_9PEZI</name>
<dbReference type="Pfam" id="PF22980">
    <property type="entry name" value="Myb_DNA-bind_8"/>
    <property type="match status" value="2"/>
</dbReference>
<dbReference type="AlphaFoldDB" id="A0AA39Y480"/>
<gene>
    <name evidence="3" type="ORF">DIS24_g8225</name>
</gene>
<evidence type="ECO:0000256" key="1">
    <source>
        <dbReference type="SAM" id="MobiDB-lite"/>
    </source>
</evidence>
<evidence type="ECO:0000313" key="3">
    <source>
        <dbReference type="EMBL" id="KAK0645115.1"/>
    </source>
</evidence>
<feature type="domain" description="Myb-like DNA-binding" evidence="2">
    <location>
        <begin position="59"/>
        <end position="103"/>
    </location>
</feature>
<feature type="compositionally biased region" description="Basic residues" evidence="1">
    <location>
        <begin position="152"/>
        <end position="162"/>
    </location>
</feature>
<organism evidence="3 4">
    <name type="scientific">Lasiodiplodia hormozganensis</name>
    <dbReference type="NCBI Taxonomy" id="869390"/>
    <lineage>
        <taxon>Eukaryota</taxon>
        <taxon>Fungi</taxon>
        <taxon>Dikarya</taxon>
        <taxon>Ascomycota</taxon>
        <taxon>Pezizomycotina</taxon>
        <taxon>Dothideomycetes</taxon>
        <taxon>Dothideomycetes incertae sedis</taxon>
        <taxon>Botryosphaeriales</taxon>
        <taxon>Botryosphaeriaceae</taxon>
        <taxon>Lasiodiplodia</taxon>
    </lineage>
</organism>
<dbReference type="EMBL" id="JAUJDW010000058">
    <property type="protein sequence ID" value="KAK0645115.1"/>
    <property type="molecule type" value="Genomic_DNA"/>
</dbReference>
<evidence type="ECO:0000313" key="4">
    <source>
        <dbReference type="Proteomes" id="UP001175001"/>
    </source>
</evidence>
<feature type="region of interest" description="Disordered" evidence="1">
    <location>
        <begin position="225"/>
        <end position="490"/>
    </location>
</feature>
<protein>
    <recommendedName>
        <fullName evidence="2">Myb-like DNA-binding domain-containing protein</fullName>
    </recommendedName>
</protein>
<comment type="caution">
    <text evidence="3">The sequence shown here is derived from an EMBL/GenBank/DDBJ whole genome shotgun (WGS) entry which is preliminary data.</text>
</comment>
<feature type="compositionally biased region" description="Basic and acidic residues" evidence="1">
    <location>
        <begin position="374"/>
        <end position="390"/>
    </location>
</feature>
<feature type="compositionally biased region" description="Polar residues" evidence="1">
    <location>
        <begin position="335"/>
        <end position="346"/>
    </location>
</feature>
<feature type="compositionally biased region" description="Basic and acidic residues" evidence="1">
    <location>
        <begin position="250"/>
        <end position="270"/>
    </location>
</feature>
<dbReference type="Proteomes" id="UP001175001">
    <property type="component" value="Unassembled WGS sequence"/>
</dbReference>
<proteinExistence type="predicted"/>
<feature type="compositionally biased region" description="Low complexity" evidence="1">
    <location>
        <begin position="399"/>
        <end position="433"/>
    </location>
</feature>
<keyword evidence="4" id="KW-1185">Reference proteome</keyword>
<feature type="compositionally biased region" description="Acidic residues" evidence="1">
    <location>
        <begin position="168"/>
        <end position="186"/>
    </location>
</feature>
<sequence length="490" mass="52436">MPTDLDNAKLMFLCLKFSTATTFDYKKIGEECKISTGAASKRMSRLKQAVKEGKENGLDVRYLWSCIQHSDMNNVDFKAVGEELSLNAGAASKRWSRLKMALERGETGSTTAAAPGGKQGNGSNGKKSATSNRKRQNAETADNEGDDAGAFKKAKRNPSTRKVKTEEHNDDDGNDAAETYESDDTAEGIVIPGLDKKPTTIVKKSAPALSQMAATTDGPVKTSTFLFTAAPDSPPSPASAPPRRRRGRRPLTEEEVYRKLDVDEAEEHARRSMGGATSRTYPKSHNLRDTFASMRTPDGKQGGGATANAFDDVAIPGENDDDADGSSVPPGRYSTPENNNNSASPPKQQQKKKHTVNEVFAAIADEAMKSPSGAEERQRMKQIKEAERESNGGSKSRVATPTNPMTPATATFAANNADDANQPSLANVSVNIGNNGGGRLSGGSAGGNDDWYRVPQNLPNPFFGPPLGESLGDDESSFFKDAMGDDVEYI</sequence>
<dbReference type="InterPro" id="IPR054505">
    <property type="entry name" value="Myb_DNA-bind_8"/>
</dbReference>
<feature type="domain" description="Myb-like DNA-binding" evidence="2">
    <location>
        <begin position="6"/>
        <end position="51"/>
    </location>
</feature>
<evidence type="ECO:0000259" key="2">
    <source>
        <dbReference type="Pfam" id="PF22980"/>
    </source>
</evidence>
<accession>A0AA39Y480</accession>
<reference evidence="3" key="1">
    <citation type="submission" date="2023-06" db="EMBL/GenBank/DDBJ databases">
        <title>Multi-omics analyses reveal the molecular pathogenesis toolkit of Lasiodiplodia hormozganensis, a cross-kingdom pathogen.</title>
        <authorList>
            <person name="Felix C."/>
            <person name="Meneses R."/>
            <person name="Goncalves M.F.M."/>
            <person name="Tilleman L."/>
            <person name="Duarte A.S."/>
            <person name="Jorrin-Novo J.V."/>
            <person name="Van De Peer Y."/>
            <person name="Deforce D."/>
            <person name="Van Nieuwerburgh F."/>
            <person name="Esteves A.C."/>
            <person name="Alves A."/>
        </authorList>
    </citation>
    <scope>NUCLEOTIDE SEQUENCE</scope>
    <source>
        <strain evidence="3">CBS 339.90</strain>
    </source>
</reference>